<feature type="region of interest" description="Alpha C-terminal domain (alpha-CTD)" evidence="11">
    <location>
        <begin position="259"/>
        <end position="326"/>
    </location>
</feature>
<dbReference type="Pfam" id="PF01000">
    <property type="entry name" value="RNA_pol_A_bac"/>
    <property type="match status" value="1"/>
</dbReference>
<dbReference type="Pfam" id="PF03118">
    <property type="entry name" value="RNA_pol_A_CTD"/>
    <property type="match status" value="1"/>
</dbReference>
<evidence type="ECO:0000256" key="9">
    <source>
        <dbReference type="ARBA" id="ARBA00033070"/>
    </source>
</evidence>
<gene>
    <name evidence="11" type="primary">rpoA</name>
    <name evidence="13" type="ORF">COU49_01230</name>
</gene>
<dbReference type="CDD" id="cd06928">
    <property type="entry name" value="RNAP_alpha_NTD"/>
    <property type="match status" value="1"/>
</dbReference>
<evidence type="ECO:0000256" key="11">
    <source>
        <dbReference type="HAMAP-Rule" id="MF_00059"/>
    </source>
</evidence>
<dbReference type="NCBIfam" id="TIGR02027">
    <property type="entry name" value="rpoA"/>
    <property type="match status" value="1"/>
</dbReference>
<dbReference type="GO" id="GO:0006351">
    <property type="term" value="P:DNA-templated transcription"/>
    <property type="evidence" value="ECO:0007669"/>
    <property type="project" value="UniProtKB-UniRule"/>
</dbReference>
<dbReference type="Gene3D" id="1.10.150.20">
    <property type="entry name" value="5' to 3' exonuclease, C-terminal subdomain"/>
    <property type="match status" value="1"/>
</dbReference>
<keyword evidence="4 11" id="KW-0240">DNA-directed RNA polymerase</keyword>
<dbReference type="GO" id="GO:0003677">
    <property type="term" value="F:DNA binding"/>
    <property type="evidence" value="ECO:0007669"/>
    <property type="project" value="UniProtKB-UniRule"/>
</dbReference>
<dbReference type="InterPro" id="IPR011263">
    <property type="entry name" value="DNA-dir_RNA_pol_RpoA/D/Rpb3"/>
</dbReference>
<evidence type="ECO:0000256" key="1">
    <source>
        <dbReference type="ARBA" id="ARBA00007123"/>
    </source>
</evidence>
<dbReference type="InterPro" id="IPR036643">
    <property type="entry name" value="RNApol_insert_sf"/>
</dbReference>
<comment type="catalytic activity">
    <reaction evidence="10 11">
        <text>RNA(n) + a ribonucleoside 5'-triphosphate = RNA(n+1) + diphosphate</text>
        <dbReference type="Rhea" id="RHEA:21248"/>
        <dbReference type="Rhea" id="RHEA-COMP:14527"/>
        <dbReference type="Rhea" id="RHEA-COMP:17342"/>
        <dbReference type="ChEBI" id="CHEBI:33019"/>
        <dbReference type="ChEBI" id="CHEBI:61557"/>
        <dbReference type="ChEBI" id="CHEBI:140395"/>
        <dbReference type="EC" id="2.7.7.6"/>
    </reaction>
</comment>
<dbReference type="SUPFAM" id="SSF56553">
    <property type="entry name" value="Insert subdomain of RNA polymerase alpha subunit"/>
    <property type="match status" value="1"/>
</dbReference>
<comment type="domain">
    <text evidence="11">The N-terminal domain is essential for RNAP assembly and basal transcription, whereas the C-terminal domain is involved in interaction with transcriptional regulators and with upstream promoter elements.</text>
</comment>
<comment type="caution">
    <text evidence="13">The sequence shown here is derived from an EMBL/GenBank/DDBJ whole genome shotgun (WGS) entry which is preliminary data.</text>
</comment>
<evidence type="ECO:0000256" key="10">
    <source>
        <dbReference type="ARBA" id="ARBA00048552"/>
    </source>
</evidence>
<dbReference type="Gene3D" id="2.170.120.12">
    <property type="entry name" value="DNA-directed RNA polymerase, insert domain"/>
    <property type="match status" value="1"/>
</dbReference>
<accession>A0A2H0TBL2</accession>
<evidence type="ECO:0000256" key="4">
    <source>
        <dbReference type="ARBA" id="ARBA00022478"/>
    </source>
</evidence>
<dbReference type="EC" id="2.7.7.6" evidence="2 11"/>
<dbReference type="Proteomes" id="UP000230094">
    <property type="component" value="Unassembled WGS sequence"/>
</dbReference>
<keyword evidence="6 11" id="KW-0548">Nucleotidyltransferase</keyword>
<dbReference type="SMART" id="SM00662">
    <property type="entry name" value="RPOLD"/>
    <property type="match status" value="1"/>
</dbReference>
<dbReference type="FunFam" id="2.170.120.12:FF:000001">
    <property type="entry name" value="DNA-directed RNA polymerase subunit alpha"/>
    <property type="match status" value="1"/>
</dbReference>
<evidence type="ECO:0000256" key="7">
    <source>
        <dbReference type="ARBA" id="ARBA00023163"/>
    </source>
</evidence>
<dbReference type="NCBIfam" id="NF003519">
    <property type="entry name" value="PRK05182.2-5"/>
    <property type="match status" value="1"/>
</dbReference>
<organism evidence="13 14">
    <name type="scientific">Candidatus Nomurabacteria bacterium CG10_big_fil_rev_8_21_14_0_10_35_16</name>
    <dbReference type="NCBI Taxonomy" id="1974731"/>
    <lineage>
        <taxon>Bacteria</taxon>
        <taxon>Candidatus Nomuraibacteriota</taxon>
    </lineage>
</organism>
<evidence type="ECO:0000256" key="8">
    <source>
        <dbReference type="ARBA" id="ARBA00032524"/>
    </source>
</evidence>
<evidence type="ECO:0000256" key="5">
    <source>
        <dbReference type="ARBA" id="ARBA00022679"/>
    </source>
</evidence>
<dbReference type="GO" id="GO:0046983">
    <property type="term" value="F:protein dimerization activity"/>
    <property type="evidence" value="ECO:0007669"/>
    <property type="project" value="InterPro"/>
</dbReference>
<dbReference type="InterPro" id="IPR011262">
    <property type="entry name" value="DNA-dir_RNA_pol_insert"/>
</dbReference>
<evidence type="ECO:0000313" key="13">
    <source>
        <dbReference type="EMBL" id="PIR68393.1"/>
    </source>
</evidence>
<dbReference type="Gene3D" id="3.30.1360.10">
    <property type="entry name" value="RNA polymerase, RBP11-like subunit"/>
    <property type="match status" value="1"/>
</dbReference>
<dbReference type="GO" id="GO:0000428">
    <property type="term" value="C:DNA-directed RNA polymerase complex"/>
    <property type="evidence" value="ECO:0007669"/>
    <property type="project" value="UniProtKB-KW"/>
</dbReference>
<proteinExistence type="inferred from homology"/>
<protein>
    <recommendedName>
        <fullName evidence="3 11">DNA-directed RNA polymerase subunit alpha</fullName>
        <shortName evidence="11">RNAP subunit alpha</shortName>
        <ecNumber evidence="2 11">2.7.7.6</ecNumber>
    </recommendedName>
    <alternativeName>
        <fullName evidence="9 11">RNA polymerase subunit alpha</fullName>
    </alternativeName>
    <alternativeName>
        <fullName evidence="8 11">Transcriptase subunit alpha</fullName>
    </alternativeName>
</protein>
<comment type="function">
    <text evidence="11">DNA-dependent RNA polymerase catalyzes the transcription of DNA into RNA using the four ribonucleoside triphosphates as substrates.</text>
</comment>
<dbReference type="Pfam" id="PF01193">
    <property type="entry name" value="RNA_pol_L"/>
    <property type="match status" value="1"/>
</dbReference>
<dbReference type="SUPFAM" id="SSF47789">
    <property type="entry name" value="C-terminal domain of RNA polymerase alpha subunit"/>
    <property type="match status" value="1"/>
</dbReference>
<dbReference type="InterPro" id="IPR011773">
    <property type="entry name" value="DNA-dir_RpoA"/>
</dbReference>
<sequence length="326" mass="36072">MPEYKIIMPSKPRVVLEEGNKGVFEIDGLYPGYGHTLGNSLRRIILSSIPGASITSIKIDGISHEFSTIDGIKEDVIVMILNLKKVRFKMLTDEPQMVTLSIKGPKEVKASDIKVGGQVEVLNGDLHIAEVTGKINLNIEMKIEKGLGFIAKEVIQKDKIDIGTIAVDAIFTPIRRVSYEVENMRVGDKTNHNRLRIAIETDGTLTPREALSESIIIMINQLKAIVDFQEVIEEAEVVVESKSKKENTADNQEDDKEDVSDALKTRIDSLDLSTRTLNALTAANIRTLGGLARKKREDLLEVEGIGEKGISEIKKILSKFGLNLKE</sequence>
<keyword evidence="7 11" id="KW-0804">Transcription</keyword>
<dbReference type="GO" id="GO:0005737">
    <property type="term" value="C:cytoplasm"/>
    <property type="evidence" value="ECO:0007669"/>
    <property type="project" value="UniProtKB-ARBA"/>
</dbReference>
<evidence type="ECO:0000256" key="3">
    <source>
        <dbReference type="ARBA" id="ARBA00015972"/>
    </source>
</evidence>
<dbReference type="GO" id="GO:0003899">
    <property type="term" value="F:DNA-directed RNA polymerase activity"/>
    <property type="evidence" value="ECO:0007669"/>
    <property type="project" value="UniProtKB-UniRule"/>
</dbReference>
<evidence type="ECO:0000256" key="2">
    <source>
        <dbReference type="ARBA" id="ARBA00012418"/>
    </source>
</evidence>
<feature type="domain" description="DNA-directed RNA polymerase RpoA/D/Rpb3-type" evidence="12">
    <location>
        <begin position="21"/>
        <end position="228"/>
    </location>
</feature>
<dbReference type="AlphaFoldDB" id="A0A2H0TBL2"/>
<keyword evidence="5 11" id="KW-0808">Transferase</keyword>
<dbReference type="HAMAP" id="MF_00059">
    <property type="entry name" value="RNApol_bact_RpoA"/>
    <property type="match status" value="1"/>
</dbReference>
<comment type="similarity">
    <text evidence="1 11">Belongs to the RNA polymerase alpha chain family.</text>
</comment>
<dbReference type="InterPro" id="IPR011260">
    <property type="entry name" value="RNAP_asu_C"/>
</dbReference>
<reference evidence="14" key="1">
    <citation type="submission" date="2017-09" db="EMBL/GenBank/DDBJ databases">
        <title>Depth-based differentiation of microbial function through sediment-hosted aquifers and enrichment of novel symbionts in the deep terrestrial subsurface.</title>
        <authorList>
            <person name="Probst A.J."/>
            <person name="Ladd B."/>
            <person name="Jarett J.K."/>
            <person name="Geller-Mcgrath D.E."/>
            <person name="Sieber C.M.K."/>
            <person name="Emerson J.B."/>
            <person name="Anantharaman K."/>
            <person name="Thomas B.C."/>
            <person name="Malmstrom R."/>
            <person name="Stieglmeier M."/>
            <person name="Klingl A."/>
            <person name="Woyke T."/>
            <person name="Ryan C.M."/>
            <person name="Banfield J.F."/>
        </authorList>
    </citation>
    <scope>NUCLEOTIDE SEQUENCE [LARGE SCALE GENOMIC DNA]</scope>
</reference>
<dbReference type="EMBL" id="PFCQ01000006">
    <property type="protein sequence ID" value="PIR68393.1"/>
    <property type="molecule type" value="Genomic_DNA"/>
</dbReference>
<evidence type="ECO:0000256" key="6">
    <source>
        <dbReference type="ARBA" id="ARBA00022695"/>
    </source>
</evidence>
<comment type="subunit">
    <text evidence="11">Homodimer. The RNAP catalytic core consists of 2 alpha, 1 beta, 1 beta' and 1 omega subunit. When a sigma factor is associated with the core the holoenzyme is formed, which can initiate transcription.</text>
</comment>
<dbReference type="InterPro" id="IPR036603">
    <property type="entry name" value="RBP11-like"/>
</dbReference>
<feature type="region of interest" description="Alpha N-terminal domain (alpha-NTD)" evidence="11">
    <location>
        <begin position="1"/>
        <end position="233"/>
    </location>
</feature>
<name>A0A2H0TBL2_9BACT</name>
<evidence type="ECO:0000313" key="14">
    <source>
        <dbReference type="Proteomes" id="UP000230094"/>
    </source>
</evidence>
<dbReference type="SUPFAM" id="SSF55257">
    <property type="entry name" value="RBP11-like subunits of RNA polymerase"/>
    <property type="match status" value="1"/>
</dbReference>
<evidence type="ECO:0000259" key="12">
    <source>
        <dbReference type="SMART" id="SM00662"/>
    </source>
</evidence>